<dbReference type="KEGG" id="nmr:Nmar_1063"/>
<evidence type="ECO:0000313" key="2">
    <source>
        <dbReference type="EMBL" id="ABX12959.1"/>
    </source>
</evidence>
<organism evidence="2 3">
    <name type="scientific">Nitrosopumilus maritimus (strain SCM1)</name>
    <dbReference type="NCBI Taxonomy" id="436308"/>
    <lineage>
        <taxon>Archaea</taxon>
        <taxon>Nitrososphaerota</taxon>
        <taxon>Nitrososphaeria</taxon>
        <taxon>Nitrosopumilales</taxon>
        <taxon>Nitrosopumilaceae</taxon>
        <taxon>Nitrosopumilus</taxon>
    </lineage>
</organism>
<sequence>MLTEVSFEAIGSIATAAATIVLVVLLYRTVKQFESTVEVSRIQTEYRFRPWIGHLGAIKKMDDSINGDCQFSITVRNFGELPASGVTAKFALFSKLPSKDELKTTDMSSFSLGPMLPGMDKQYWFFIPNDKWKKAADGQEKIFTALYFDYAASGNKSGYGIISEYNADAKNFIHKEMWIDDSKL</sequence>
<dbReference type="Proteomes" id="UP000000792">
    <property type="component" value="Chromosome"/>
</dbReference>
<keyword evidence="1" id="KW-0812">Transmembrane</keyword>
<dbReference type="HOGENOM" id="CLU_1465152_0_0_2"/>
<evidence type="ECO:0000313" key="3">
    <source>
        <dbReference type="Proteomes" id="UP000000792"/>
    </source>
</evidence>
<dbReference type="eggNOG" id="arCOG12827">
    <property type="taxonomic scope" value="Archaea"/>
</dbReference>
<keyword evidence="1" id="KW-1133">Transmembrane helix</keyword>
<dbReference type="GeneID" id="5773263"/>
<keyword evidence="3" id="KW-1185">Reference proteome</keyword>
<gene>
    <name evidence="2" type="ordered locus">Nmar_1063</name>
</gene>
<accession>A9A4I1</accession>
<reference evidence="2 3" key="1">
    <citation type="journal article" date="2010" name="Proc. Natl. Acad. Sci. U.S.A.">
        <title>Nitrosopumilus maritimus genome reveals unique mechanisms for nitrification and autotrophy in globally distributed marine crenarchaea.</title>
        <authorList>
            <person name="Walker C.B."/>
            <person name="de la Torre J.R."/>
            <person name="Klotz M.G."/>
            <person name="Urakawa H."/>
            <person name="Pinel N."/>
            <person name="Arp D.J."/>
            <person name="Brochier-Armanet C."/>
            <person name="Chain P.S."/>
            <person name="Chan P.P."/>
            <person name="Gollabgir A."/>
            <person name="Hemp J."/>
            <person name="Hugler M."/>
            <person name="Karr E.A."/>
            <person name="Konneke M."/>
            <person name="Shin M."/>
            <person name="Lawton T.J."/>
            <person name="Lowe T."/>
            <person name="Martens-Habbena W."/>
            <person name="Sayavedra-Soto L.A."/>
            <person name="Lang D."/>
            <person name="Sievert S.M."/>
            <person name="Rosenzweig A.C."/>
            <person name="Manning G."/>
            <person name="Stahl D.A."/>
        </authorList>
    </citation>
    <scope>NUCLEOTIDE SEQUENCE [LARGE SCALE GENOMIC DNA]</scope>
    <source>
        <strain evidence="2 3">SCM1</strain>
    </source>
</reference>
<dbReference type="InParanoid" id="A9A4I1"/>
<dbReference type="STRING" id="436308.Nmar_1063"/>
<feature type="transmembrane region" description="Helical" evidence="1">
    <location>
        <begin position="6"/>
        <end position="27"/>
    </location>
</feature>
<protein>
    <submittedName>
        <fullName evidence="2">Uncharacterized protein</fullName>
    </submittedName>
</protein>
<dbReference type="OrthoDB" id="380867at2157"/>
<dbReference type="AlphaFoldDB" id="A9A4I1"/>
<proteinExistence type="predicted"/>
<name>A9A4I1_NITMS</name>
<dbReference type="RefSeq" id="WP_012215446.1">
    <property type="nucleotide sequence ID" value="NC_010085.1"/>
</dbReference>
<dbReference type="EMBL" id="CP000866">
    <property type="protein sequence ID" value="ABX12959.1"/>
    <property type="molecule type" value="Genomic_DNA"/>
</dbReference>
<evidence type="ECO:0000256" key="1">
    <source>
        <dbReference type="SAM" id="Phobius"/>
    </source>
</evidence>
<dbReference type="EnsemblBacteria" id="ABX12959">
    <property type="protein sequence ID" value="ABX12959"/>
    <property type="gene ID" value="Nmar_1063"/>
</dbReference>
<keyword evidence="1" id="KW-0472">Membrane</keyword>